<proteinExistence type="predicted"/>
<sequence>MQGQTNLKTLRRTFDISVIVLQRRGGTTSLSLSPIGYAGPHCVLDPPSKWYCNDDRDAITARRQSALFPKYGVENTPYFPTCPVALSGSWVLVGFNRALHIDAVSGGLGLGLGVAICDEADNGCG</sequence>
<organism evidence="1 2">
    <name type="scientific">Fusarium torulosum</name>
    <dbReference type="NCBI Taxonomy" id="33205"/>
    <lineage>
        <taxon>Eukaryota</taxon>
        <taxon>Fungi</taxon>
        <taxon>Dikarya</taxon>
        <taxon>Ascomycota</taxon>
        <taxon>Pezizomycotina</taxon>
        <taxon>Sordariomycetes</taxon>
        <taxon>Hypocreomycetidae</taxon>
        <taxon>Hypocreales</taxon>
        <taxon>Nectriaceae</taxon>
        <taxon>Fusarium</taxon>
    </lineage>
</organism>
<evidence type="ECO:0000313" key="2">
    <source>
        <dbReference type="Proteomes" id="UP001187734"/>
    </source>
</evidence>
<gene>
    <name evidence="1" type="ORF">FTOL_00596</name>
</gene>
<dbReference type="AlphaFoldDB" id="A0AAE8LYS6"/>
<accession>A0AAE8LYS6</accession>
<reference evidence="1" key="1">
    <citation type="submission" date="2018-03" db="EMBL/GenBank/DDBJ databases">
        <authorList>
            <person name="Guldener U."/>
        </authorList>
    </citation>
    <scope>NUCLEOTIDE SEQUENCE</scope>
</reference>
<dbReference type="Proteomes" id="UP001187734">
    <property type="component" value="Unassembled WGS sequence"/>
</dbReference>
<dbReference type="EMBL" id="ONZP01000022">
    <property type="protein sequence ID" value="SPJ70868.1"/>
    <property type="molecule type" value="Genomic_DNA"/>
</dbReference>
<keyword evidence="2" id="KW-1185">Reference proteome</keyword>
<name>A0AAE8LYS6_9HYPO</name>
<comment type="caution">
    <text evidence="1">The sequence shown here is derived from an EMBL/GenBank/DDBJ whole genome shotgun (WGS) entry which is preliminary data.</text>
</comment>
<protein>
    <submittedName>
        <fullName evidence="1">Uncharacterized protein</fullName>
    </submittedName>
</protein>
<evidence type="ECO:0000313" key="1">
    <source>
        <dbReference type="EMBL" id="SPJ70868.1"/>
    </source>
</evidence>